<accession>A0A9X0YI69</accession>
<sequence>MTYLYFAVLLFLSVSTQADIHNTRFGHTLSISQTMPSQKDQCIQQSHKILASKYPEFVFDSLLYDITVWKNFKETIVRYRRIIRFTPLNKKDSNLSFDFEVNLSNQDISPFDYWGFDNFYIPTAEEQEHLDFVIRSFGLPRSGFNNSIVETSDMYVIYLDNEMVFGQYYIDKITGKQSMGAVEGNYEPMPDFPELTPTDPLIEITD</sequence>
<dbReference type="AlphaFoldDB" id="A0A9X0YI69"/>
<protein>
    <submittedName>
        <fullName evidence="2">Uncharacterized protein</fullName>
    </submittedName>
</protein>
<gene>
    <name evidence="2" type="ORF">J2Z56_000790</name>
    <name evidence="3" type="ORF">J2Z57_000083</name>
</gene>
<dbReference type="Proteomes" id="UP001231587">
    <property type="component" value="Unassembled WGS sequence"/>
</dbReference>
<dbReference type="EMBL" id="JAGGJQ010000002">
    <property type="protein sequence ID" value="MBP1838884.1"/>
    <property type="molecule type" value="Genomic_DNA"/>
</dbReference>
<dbReference type="EMBL" id="JAUSUU010000001">
    <property type="protein sequence ID" value="MDQ0333661.1"/>
    <property type="molecule type" value="Genomic_DNA"/>
</dbReference>
<keyword evidence="5" id="KW-1185">Reference proteome</keyword>
<evidence type="ECO:0000313" key="4">
    <source>
        <dbReference type="Proteomes" id="UP001138672"/>
    </source>
</evidence>
<dbReference type="RefSeq" id="WP_157486445.1">
    <property type="nucleotide sequence ID" value="NZ_JAGGJQ010000002.1"/>
</dbReference>
<dbReference type="OrthoDB" id="1440613at2"/>
<organism evidence="2 4">
    <name type="scientific">Formosa algae</name>
    <dbReference type="NCBI Taxonomy" id="225843"/>
    <lineage>
        <taxon>Bacteria</taxon>
        <taxon>Pseudomonadati</taxon>
        <taxon>Bacteroidota</taxon>
        <taxon>Flavobacteriia</taxon>
        <taxon>Flavobacteriales</taxon>
        <taxon>Flavobacteriaceae</taxon>
        <taxon>Formosa</taxon>
    </lineage>
</organism>
<evidence type="ECO:0000313" key="3">
    <source>
        <dbReference type="EMBL" id="MDQ0333661.1"/>
    </source>
</evidence>
<keyword evidence="1" id="KW-0732">Signal</keyword>
<proteinExistence type="predicted"/>
<reference evidence="2" key="1">
    <citation type="submission" date="2021-03" db="EMBL/GenBank/DDBJ databases">
        <title>Genomic Encyclopedia of Type Strains, Phase IV (KMG-IV): sequencing the most valuable type-strain genomes for metagenomic binning, comparative biology and taxonomic classification.</title>
        <authorList>
            <person name="Goeker M."/>
        </authorList>
    </citation>
    <scope>NUCLEOTIDE SEQUENCE</scope>
    <source>
        <strain evidence="2">DSM 15523</strain>
        <strain evidence="3 5">DSM 16476</strain>
    </source>
</reference>
<feature type="signal peptide" evidence="1">
    <location>
        <begin position="1"/>
        <end position="18"/>
    </location>
</feature>
<name>A0A9X0YI69_9FLAO</name>
<dbReference type="Proteomes" id="UP001138672">
    <property type="component" value="Unassembled WGS sequence"/>
</dbReference>
<evidence type="ECO:0000256" key="1">
    <source>
        <dbReference type="SAM" id="SignalP"/>
    </source>
</evidence>
<evidence type="ECO:0000313" key="5">
    <source>
        <dbReference type="Proteomes" id="UP001231587"/>
    </source>
</evidence>
<feature type="chain" id="PRO_5040720540" evidence="1">
    <location>
        <begin position="19"/>
        <end position="206"/>
    </location>
</feature>
<evidence type="ECO:0000313" key="2">
    <source>
        <dbReference type="EMBL" id="MBP1838884.1"/>
    </source>
</evidence>
<comment type="caution">
    <text evidence="2">The sequence shown here is derived from an EMBL/GenBank/DDBJ whole genome shotgun (WGS) entry which is preliminary data.</text>
</comment>